<feature type="compositionally biased region" description="Gly residues" evidence="1">
    <location>
        <begin position="67"/>
        <end position="85"/>
    </location>
</feature>
<organism evidence="3 4">
    <name type="scientific">Hymenobacter ginkgonis</name>
    <dbReference type="NCBI Taxonomy" id="2682976"/>
    <lineage>
        <taxon>Bacteria</taxon>
        <taxon>Pseudomonadati</taxon>
        <taxon>Bacteroidota</taxon>
        <taxon>Cytophagia</taxon>
        <taxon>Cytophagales</taxon>
        <taxon>Hymenobacteraceae</taxon>
        <taxon>Hymenobacter</taxon>
    </lineage>
</organism>
<evidence type="ECO:0000313" key="4">
    <source>
        <dbReference type="Proteomes" id="UP000441336"/>
    </source>
</evidence>
<dbReference type="AlphaFoldDB" id="A0A7K1TJF7"/>
<sequence>MKESIATAALLAAVLAGTTAHAQQTVVKTKTKSAKNAKAAAALPPAPLAGPPASGPAGPPPPPPAGGPRGENGPGPKGGPGGPKGGQVHVLSDVRGTLTSYQARNDEQVYDAFVLRPEGSAAPDTIHFPRHLGQQLTSAAKAGSSITVSGFRQAGPDGRSRFHFVSLTSGGQTVRDTPPVRPTTPLAEESATVRGTISQLRRGPKGEIKSLVLSDQSILQLPPRAVEQLADKLTTGASIEATGTLRGAHAGEALATTTPTRVVRAETLTLGGNKYLVR</sequence>
<feature type="signal peptide" evidence="2">
    <location>
        <begin position="1"/>
        <end position="22"/>
    </location>
</feature>
<evidence type="ECO:0000256" key="2">
    <source>
        <dbReference type="SAM" id="SignalP"/>
    </source>
</evidence>
<feature type="chain" id="PRO_5029794568" description="DUF5666 domain-containing protein" evidence="2">
    <location>
        <begin position="23"/>
        <end position="278"/>
    </location>
</feature>
<comment type="caution">
    <text evidence="3">The sequence shown here is derived from an EMBL/GenBank/DDBJ whole genome shotgun (WGS) entry which is preliminary data.</text>
</comment>
<proteinExistence type="predicted"/>
<evidence type="ECO:0008006" key="5">
    <source>
        <dbReference type="Google" id="ProtNLM"/>
    </source>
</evidence>
<feature type="compositionally biased region" description="Pro residues" evidence="1">
    <location>
        <begin position="44"/>
        <end position="66"/>
    </location>
</feature>
<feature type="region of interest" description="Disordered" evidence="1">
    <location>
        <begin position="29"/>
        <end position="89"/>
    </location>
</feature>
<reference evidence="3 4" key="1">
    <citation type="submission" date="2019-12" db="EMBL/GenBank/DDBJ databases">
        <title>Hymenobacter sp. HMF4947 Genome sequencing and assembly.</title>
        <authorList>
            <person name="Kang H."/>
            <person name="Cha I."/>
            <person name="Kim H."/>
            <person name="Joh K."/>
        </authorList>
    </citation>
    <scope>NUCLEOTIDE SEQUENCE [LARGE SCALE GENOMIC DNA]</scope>
    <source>
        <strain evidence="3 4">HMF4947</strain>
    </source>
</reference>
<gene>
    <name evidence="3" type="ORF">GO988_19530</name>
</gene>
<dbReference type="Proteomes" id="UP000441336">
    <property type="component" value="Unassembled WGS sequence"/>
</dbReference>
<protein>
    <recommendedName>
        <fullName evidence="5">DUF5666 domain-containing protein</fullName>
    </recommendedName>
</protein>
<dbReference type="RefSeq" id="WP_157568725.1">
    <property type="nucleotide sequence ID" value="NZ_WQKZ01000005.1"/>
</dbReference>
<accession>A0A7K1TJF7</accession>
<evidence type="ECO:0000256" key="1">
    <source>
        <dbReference type="SAM" id="MobiDB-lite"/>
    </source>
</evidence>
<keyword evidence="2" id="KW-0732">Signal</keyword>
<dbReference type="EMBL" id="WQKZ01000005">
    <property type="protein sequence ID" value="MVN78529.1"/>
    <property type="molecule type" value="Genomic_DNA"/>
</dbReference>
<keyword evidence="4" id="KW-1185">Reference proteome</keyword>
<name>A0A7K1TJF7_9BACT</name>
<evidence type="ECO:0000313" key="3">
    <source>
        <dbReference type="EMBL" id="MVN78529.1"/>
    </source>
</evidence>